<dbReference type="InterPro" id="IPR052031">
    <property type="entry name" value="Membrane_Transporter-Flippase"/>
</dbReference>
<comment type="caution">
    <text evidence="8">The sequence shown here is derived from an EMBL/GenBank/DDBJ whole genome shotgun (WGS) entry which is preliminary data.</text>
</comment>
<evidence type="ECO:0000256" key="5">
    <source>
        <dbReference type="ARBA" id="ARBA00022989"/>
    </source>
</evidence>
<keyword evidence="2" id="KW-0813">Transport</keyword>
<proteinExistence type="predicted"/>
<keyword evidence="6 7" id="KW-0472">Membrane</keyword>
<name>A0A9P4LD58_9PLEO</name>
<comment type="subcellular location">
    <subcellularLocation>
        <location evidence="1">Cell membrane</location>
        <topology evidence="1">Multi-pass membrane protein</topology>
    </subcellularLocation>
</comment>
<feature type="transmembrane region" description="Helical" evidence="7">
    <location>
        <begin position="172"/>
        <end position="192"/>
    </location>
</feature>
<evidence type="ECO:0000256" key="4">
    <source>
        <dbReference type="ARBA" id="ARBA00022692"/>
    </source>
</evidence>
<protein>
    <submittedName>
        <fullName evidence="8">Uncharacterized protein</fullName>
    </submittedName>
</protein>
<evidence type="ECO:0000256" key="2">
    <source>
        <dbReference type="ARBA" id="ARBA00022448"/>
    </source>
</evidence>
<gene>
    <name evidence="8" type="ORF">K460DRAFT_422922</name>
</gene>
<evidence type="ECO:0000313" key="9">
    <source>
        <dbReference type="Proteomes" id="UP000800039"/>
    </source>
</evidence>
<evidence type="ECO:0000256" key="7">
    <source>
        <dbReference type="SAM" id="Phobius"/>
    </source>
</evidence>
<dbReference type="GO" id="GO:0005886">
    <property type="term" value="C:plasma membrane"/>
    <property type="evidence" value="ECO:0007669"/>
    <property type="project" value="UniProtKB-SubCell"/>
</dbReference>
<dbReference type="EMBL" id="ML976614">
    <property type="protein sequence ID" value="KAF1850448.1"/>
    <property type="molecule type" value="Genomic_DNA"/>
</dbReference>
<evidence type="ECO:0000256" key="6">
    <source>
        <dbReference type="ARBA" id="ARBA00023136"/>
    </source>
</evidence>
<dbReference type="AlphaFoldDB" id="A0A9P4LD58"/>
<reference evidence="8" key="1">
    <citation type="submission" date="2020-01" db="EMBL/GenBank/DDBJ databases">
        <authorList>
            <consortium name="DOE Joint Genome Institute"/>
            <person name="Haridas S."/>
            <person name="Albert R."/>
            <person name="Binder M."/>
            <person name="Bloem J."/>
            <person name="Labutti K."/>
            <person name="Salamov A."/>
            <person name="Andreopoulos B."/>
            <person name="Baker S.E."/>
            <person name="Barry K."/>
            <person name="Bills G."/>
            <person name="Bluhm B.H."/>
            <person name="Cannon C."/>
            <person name="Castanera R."/>
            <person name="Culley D.E."/>
            <person name="Daum C."/>
            <person name="Ezra D."/>
            <person name="Gonzalez J.B."/>
            <person name="Henrissat B."/>
            <person name="Kuo A."/>
            <person name="Liang C."/>
            <person name="Lipzen A."/>
            <person name="Lutzoni F."/>
            <person name="Magnuson J."/>
            <person name="Mondo S."/>
            <person name="Nolan M."/>
            <person name="Ohm R."/>
            <person name="Pangilinan J."/>
            <person name="Park H.-J."/>
            <person name="Ramirez L."/>
            <person name="Alfaro M."/>
            <person name="Sun H."/>
            <person name="Tritt A."/>
            <person name="Yoshinaga Y."/>
            <person name="Zwiers L.-H."/>
            <person name="Turgeon B.G."/>
            <person name="Goodwin S.B."/>
            <person name="Spatafora J.W."/>
            <person name="Crous P.W."/>
            <person name="Grigoriev I.V."/>
        </authorList>
    </citation>
    <scope>NUCLEOTIDE SEQUENCE</scope>
    <source>
        <strain evidence="8">CBS 394.84</strain>
    </source>
</reference>
<feature type="transmembrane region" description="Helical" evidence="7">
    <location>
        <begin position="367"/>
        <end position="390"/>
    </location>
</feature>
<accession>A0A9P4LD58</accession>
<feature type="transmembrane region" description="Helical" evidence="7">
    <location>
        <begin position="474"/>
        <end position="496"/>
    </location>
</feature>
<keyword evidence="3" id="KW-1003">Cell membrane</keyword>
<keyword evidence="9" id="KW-1185">Reference proteome</keyword>
<feature type="transmembrane region" description="Helical" evidence="7">
    <location>
        <begin position="204"/>
        <end position="224"/>
    </location>
</feature>
<feature type="transmembrane region" description="Helical" evidence="7">
    <location>
        <begin position="58"/>
        <end position="78"/>
    </location>
</feature>
<evidence type="ECO:0000256" key="3">
    <source>
        <dbReference type="ARBA" id="ARBA00022475"/>
    </source>
</evidence>
<dbReference type="GeneID" id="63855441"/>
<keyword evidence="4 7" id="KW-0812">Transmembrane</keyword>
<sequence>MLPSKDDDASRVIYSSNDLPVDESENMFCGGDGSAALSVQGKKQALADVKPSRHRDTYFGALLFNICAFILPALHGTLSKLWVAKIDSSMVATTDSYTYIGVVAEVLNEGLPRASYLVIGDKSNRTFRERLQLTHTLILFQSILGLIMSIGFVAGASSFAKGFVPAEVRDASVTYVRISAFSAFSSAMEYAVSTSTRALDKPDVPLIISSVKFAVNIILDLLIISKFHVGKITPSVNMQAGISLACNLTAAFVGLAYFIYNTSFRSRPAIHGDPGFIFFIESLIRNALYLWLVHGIVDLGSDYATSWGVFTTIRWGLVMVPVQALEATTLTFVGHSWGKFRSGLESATQDFNPRTSRTKIWSIVRRAFYSIVIVLLVEIPLCLLMSFLGAKPFALYLSGSEKVSRIAARMWRTIDWCYILYGVSTQLAAILVSTRPKWYLYQSLASNLLYVLPWAIVCQVVPLNASDAWTYHSLVFGGSLVFSFFAVIAVDSVLAFRLRRGKMIVSPP</sequence>
<evidence type="ECO:0000313" key="8">
    <source>
        <dbReference type="EMBL" id="KAF1850448.1"/>
    </source>
</evidence>
<dbReference type="RefSeq" id="XP_040793011.1">
    <property type="nucleotide sequence ID" value="XM_040938191.1"/>
</dbReference>
<keyword evidence="5 7" id="KW-1133">Transmembrane helix</keyword>
<feature type="transmembrane region" description="Helical" evidence="7">
    <location>
        <begin position="444"/>
        <end position="462"/>
    </location>
</feature>
<feature type="transmembrane region" description="Helical" evidence="7">
    <location>
        <begin position="410"/>
        <end position="432"/>
    </location>
</feature>
<dbReference type="Proteomes" id="UP000800039">
    <property type="component" value="Unassembled WGS sequence"/>
</dbReference>
<evidence type="ECO:0000256" key="1">
    <source>
        <dbReference type="ARBA" id="ARBA00004651"/>
    </source>
</evidence>
<organism evidence="8 9">
    <name type="scientific">Cucurbitaria berberidis CBS 394.84</name>
    <dbReference type="NCBI Taxonomy" id="1168544"/>
    <lineage>
        <taxon>Eukaryota</taxon>
        <taxon>Fungi</taxon>
        <taxon>Dikarya</taxon>
        <taxon>Ascomycota</taxon>
        <taxon>Pezizomycotina</taxon>
        <taxon>Dothideomycetes</taxon>
        <taxon>Pleosporomycetidae</taxon>
        <taxon>Pleosporales</taxon>
        <taxon>Pleosporineae</taxon>
        <taxon>Cucurbitariaceae</taxon>
        <taxon>Cucurbitaria</taxon>
    </lineage>
</organism>
<feature type="transmembrane region" description="Helical" evidence="7">
    <location>
        <begin position="137"/>
        <end position="160"/>
    </location>
</feature>
<dbReference type="PANTHER" id="PTHR43549">
    <property type="entry name" value="MULTIDRUG RESISTANCE PROTEIN YPNP-RELATED"/>
    <property type="match status" value="1"/>
</dbReference>
<feature type="transmembrane region" description="Helical" evidence="7">
    <location>
        <begin position="236"/>
        <end position="260"/>
    </location>
</feature>
<dbReference type="PANTHER" id="PTHR43549:SF2">
    <property type="entry name" value="MULTIDRUG RESISTANCE PROTEIN NORM-RELATED"/>
    <property type="match status" value="1"/>
</dbReference>
<dbReference type="OrthoDB" id="2119662at2759"/>